<protein>
    <submittedName>
        <fullName evidence="2">Nucleotidyltransferase family protein</fullName>
    </submittedName>
</protein>
<sequence>MQLSANDIQIVKDYFSGQPVIKAYLFGSFARNEAERDSDVDILVDLDYSKHIGLGFVTMQAELQQMLHKKVDLVSSKAVSKHIQPFITKDKILIYESRY</sequence>
<evidence type="ECO:0000313" key="2">
    <source>
        <dbReference type="EMBL" id="MFD2864866.1"/>
    </source>
</evidence>
<dbReference type="InterPro" id="IPR041633">
    <property type="entry name" value="Polbeta"/>
</dbReference>
<accession>A0ABW5XN60</accession>
<dbReference type="InterPro" id="IPR043519">
    <property type="entry name" value="NT_sf"/>
</dbReference>
<dbReference type="Gene3D" id="3.30.460.10">
    <property type="entry name" value="Beta Polymerase, domain 2"/>
    <property type="match status" value="1"/>
</dbReference>
<dbReference type="InterPro" id="IPR052930">
    <property type="entry name" value="TA_antitoxin_MntA"/>
</dbReference>
<dbReference type="Proteomes" id="UP001597601">
    <property type="component" value="Unassembled WGS sequence"/>
</dbReference>
<dbReference type="RefSeq" id="WP_377126129.1">
    <property type="nucleotide sequence ID" value="NZ_JBHUON010000009.1"/>
</dbReference>
<organism evidence="2 3">
    <name type="scientific">Mucilaginibacter antarcticus</name>
    <dbReference type="NCBI Taxonomy" id="1855725"/>
    <lineage>
        <taxon>Bacteria</taxon>
        <taxon>Pseudomonadati</taxon>
        <taxon>Bacteroidota</taxon>
        <taxon>Sphingobacteriia</taxon>
        <taxon>Sphingobacteriales</taxon>
        <taxon>Sphingobacteriaceae</taxon>
        <taxon>Mucilaginibacter</taxon>
    </lineage>
</organism>
<feature type="domain" description="Polymerase beta nucleotidyltransferase" evidence="1">
    <location>
        <begin position="11"/>
        <end position="97"/>
    </location>
</feature>
<proteinExistence type="predicted"/>
<dbReference type="Pfam" id="PF18765">
    <property type="entry name" value="Polbeta"/>
    <property type="match status" value="1"/>
</dbReference>
<keyword evidence="3" id="KW-1185">Reference proteome</keyword>
<comment type="caution">
    <text evidence="2">The sequence shown here is derived from an EMBL/GenBank/DDBJ whole genome shotgun (WGS) entry which is preliminary data.</text>
</comment>
<evidence type="ECO:0000313" key="3">
    <source>
        <dbReference type="Proteomes" id="UP001597601"/>
    </source>
</evidence>
<dbReference type="PANTHER" id="PTHR43852">
    <property type="entry name" value="NUCLEOTIDYLTRANSFERASE"/>
    <property type="match status" value="1"/>
</dbReference>
<dbReference type="SUPFAM" id="SSF81301">
    <property type="entry name" value="Nucleotidyltransferase"/>
    <property type="match status" value="1"/>
</dbReference>
<reference evidence="3" key="1">
    <citation type="journal article" date="2019" name="Int. J. Syst. Evol. Microbiol.">
        <title>The Global Catalogue of Microorganisms (GCM) 10K type strain sequencing project: providing services to taxonomists for standard genome sequencing and annotation.</title>
        <authorList>
            <consortium name="The Broad Institute Genomics Platform"/>
            <consortium name="The Broad Institute Genome Sequencing Center for Infectious Disease"/>
            <person name="Wu L."/>
            <person name="Ma J."/>
        </authorList>
    </citation>
    <scope>NUCLEOTIDE SEQUENCE [LARGE SCALE GENOMIC DNA]</scope>
    <source>
        <strain evidence="3">KCTC 52232</strain>
    </source>
</reference>
<dbReference type="PANTHER" id="PTHR43852:SF2">
    <property type="entry name" value="PROTEIN ADENYLYLTRANSFERASE MNTA"/>
    <property type="match status" value="1"/>
</dbReference>
<gene>
    <name evidence="2" type="ORF">ACFSYC_09220</name>
</gene>
<evidence type="ECO:0000259" key="1">
    <source>
        <dbReference type="Pfam" id="PF18765"/>
    </source>
</evidence>
<dbReference type="EMBL" id="JBHUON010000009">
    <property type="protein sequence ID" value="MFD2864866.1"/>
    <property type="molecule type" value="Genomic_DNA"/>
</dbReference>
<dbReference type="CDD" id="cd05403">
    <property type="entry name" value="NT_KNTase_like"/>
    <property type="match status" value="1"/>
</dbReference>
<name>A0ABW5XN60_9SPHI</name>